<dbReference type="EMBL" id="CAVLEF010000156">
    <property type="protein sequence ID" value="CAK1552732.1"/>
    <property type="molecule type" value="Genomic_DNA"/>
</dbReference>
<accession>A0AAV1JVA4</accession>
<evidence type="ECO:0000313" key="2">
    <source>
        <dbReference type="Proteomes" id="UP001497472"/>
    </source>
</evidence>
<dbReference type="AlphaFoldDB" id="A0AAV1JVA4"/>
<dbReference type="Gene3D" id="2.40.128.20">
    <property type="match status" value="1"/>
</dbReference>
<protein>
    <recommendedName>
        <fullName evidence="3">Lipocalin/cytosolic fatty-acid binding domain-containing protein</fullName>
    </recommendedName>
</protein>
<name>A0AAV1JVA4_9NEOP</name>
<proteinExistence type="predicted"/>
<comment type="caution">
    <text evidence="1">The sequence shown here is derived from an EMBL/GenBank/DDBJ whole genome shotgun (WGS) entry which is preliminary data.</text>
</comment>
<evidence type="ECO:0008006" key="3">
    <source>
        <dbReference type="Google" id="ProtNLM"/>
    </source>
</evidence>
<organism evidence="1 2">
    <name type="scientific">Leptosia nina</name>
    <dbReference type="NCBI Taxonomy" id="320188"/>
    <lineage>
        <taxon>Eukaryota</taxon>
        <taxon>Metazoa</taxon>
        <taxon>Ecdysozoa</taxon>
        <taxon>Arthropoda</taxon>
        <taxon>Hexapoda</taxon>
        <taxon>Insecta</taxon>
        <taxon>Pterygota</taxon>
        <taxon>Neoptera</taxon>
        <taxon>Endopterygota</taxon>
        <taxon>Lepidoptera</taxon>
        <taxon>Glossata</taxon>
        <taxon>Ditrysia</taxon>
        <taxon>Papilionoidea</taxon>
        <taxon>Pieridae</taxon>
        <taxon>Pierinae</taxon>
        <taxon>Leptosia</taxon>
    </lineage>
</organism>
<gene>
    <name evidence="1" type="ORF">LNINA_LOCUS11763</name>
</gene>
<dbReference type="SUPFAM" id="SSF50814">
    <property type="entry name" value="Lipocalins"/>
    <property type="match status" value="1"/>
</dbReference>
<dbReference type="CDD" id="cd00742">
    <property type="entry name" value="FABP"/>
    <property type="match status" value="1"/>
</dbReference>
<dbReference type="InterPro" id="IPR012674">
    <property type="entry name" value="Calycin"/>
</dbReference>
<dbReference type="Proteomes" id="UP001497472">
    <property type="component" value="Unassembled WGS sequence"/>
</dbReference>
<keyword evidence="2" id="KW-1185">Reference proteome</keyword>
<reference evidence="1 2" key="1">
    <citation type="submission" date="2023-11" db="EMBL/GenBank/DDBJ databases">
        <authorList>
            <person name="Okamura Y."/>
        </authorList>
    </citation>
    <scope>NUCLEOTIDE SEQUENCE [LARGE SCALE GENOMIC DNA]</scope>
</reference>
<sequence length="136" mass="15898">MSFCGKKYRRSHCENINELVKASNMHDVIQTFEKFAPTICFTRLDKETFHMDLQVGTKHVGHTFTLEEEQEMERRDGSKVRITYTLHGDNVLHQMIKLPDGKSAYFRREFSDTDCTMTIALEGVEQTGTIWYERIA</sequence>
<evidence type="ECO:0000313" key="1">
    <source>
        <dbReference type="EMBL" id="CAK1552732.1"/>
    </source>
</evidence>